<comment type="caution">
    <text evidence="3">The sequence shown here is derived from an EMBL/GenBank/DDBJ whole genome shotgun (WGS) entry which is preliminary data.</text>
</comment>
<sequence length="418" mass="45155">MHILAASAACLAATAAAASCPRPPSSSSSSSFATTMLDSIISRQQGRLSDSGAASSTLESGILAQAIEAVIAQHPHTKSRYAQYLSDVLDVASAPTKKLTNSTTASLRPLDRFSLATAIQSALDSGIAPITSQSLQARDAIHASLAIQKRNPDHGLWYYVYPEWSYLDGVFSLLPYMASQPQPDHQDMMLQIRLLSEHCTQPNTSLPVHGYDWSRKAIWANKNTGASPYVWGRSLGWFIAGLVQTWEQLSCQHHAAGQTGTETGNANANAYNQLCQLIQEQTSHISAALLKYADPKTGAWWQIVTLPGQEGNYLESSSTALFIFSYLKAVRTGLLSGGDGAAVEVYKRAALKAYEYTNRVFVTKSAGNGTVGFDKTVAVCSLNSTATYEYYVKQPLSPNSLLGESAYILASLEVERLR</sequence>
<dbReference type="InterPro" id="IPR012341">
    <property type="entry name" value="6hp_glycosidase-like_sf"/>
</dbReference>
<feature type="chain" id="PRO_5040227952" evidence="2">
    <location>
        <begin position="18"/>
        <end position="418"/>
    </location>
</feature>
<dbReference type="SUPFAM" id="SSF48208">
    <property type="entry name" value="Six-hairpin glycosidases"/>
    <property type="match status" value="1"/>
</dbReference>
<gene>
    <name evidence="3" type="ORF">E4U60_004867</name>
</gene>
<name>A0A9P7SEQ8_9HYPO</name>
<dbReference type="EMBL" id="SRPO01000408">
    <property type="protein sequence ID" value="KAG5932931.1"/>
    <property type="molecule type" value="Genomic_DNA"/>
</dbReference>
<proteinExistence type="predicted"/>
<dbReference type="OrthoDB" id="540611at2759"/>
<dbReference type="InterPro" id="IPR052043">
    <property type="entry name" value="PolySaccharide_Degr_Enz"/>
</dbReference>
<accession>A0A9P7SEQ8</accession>
<evidence type="ECO:0000256" key="2">
    <source>
        <dbReference type="SAM" id="SignalP"/>
    </source>
</evidence>
<evidence type="ECO:0000313" key="3">
    <source>
        <dbReference type="EMBL" id="KAG5932931.1"/>
    </source>
</evidence>
<keyword evidence="2" id="KW-0732">Signal</keyword>
<dbReference type="Gene3D" id="1.50.10.10">
    <property type="match status" value="1"/>
</dbReference>
<organism evidence="3 4">
    <name type="scientific">Claviceps pazoutovae</name>
    <dbReference type="NCBI Taxonomy" id="1649127"/>
    <lineage>
        <taxon>Eukaryota</taxon>
        <taxon>Fungi</taxon>
        <taxon>Dikarya</taxon>
        <taxon>Ascomycota</taxon>
        <taxon>Pezizomycotina</taxon>
        <taxon>Sordariomycetes</taxon>
        <taxon>Hypocreomycetidae</taxon>
        <taxon>Hypocreales</taxon>
        <taxon>Clavicipitaceae</taxon>
        <taxon>Claviceps</taxon>
    </lineage>
</organism>
<keyword evidence="1" id="KW-0378">Hydrolase</keyword>
<feature type="signal peptide" evidence="2">
    <location>
        <begin position="1"/>
        <end position="17"/>
    </location>
</feature>
<dbReference type="GO" id="GO:0016787">
    <property type="term" value="F:hydrolase activity"/>
    <property type="evidence" value="ECO:0007669"/>
    <property type="project" value="UniProtKB-KW"/>
</dbReference>
<dbReference type="Pfam" id="PF07470">
    <property type="entry name" value="Glyco_hydro_88"/>
    <property type="match status" value="1"/>
</dbReference>
<evidence type="ECO:0000256" key="1">
    <source>
        <dbReference type="ARBA" id="ARBA00022801"/>
    </source>
</evidence>
<dbReference type="InterPro" id="IPR010905">
    <property type="entry name" value="Glyco_hydro_88"/>
</dbReference>
<dbReference type="PANTHER" id="PTHR33886:SF8">
    <property type="entry name" value="UNSATURATED RHAMNOGALACTURONAN HYDROLASE (EUROFUNG)"/>
    <property type="match status" value="1"/>
</dbReference>
<dbReference type="PANTHER" id="PTHR33886">
    <property type="entry name" value="UNSATURATED RHAMNOGALACTURONAN HYDROLASE (EUROFUNG)"/>
    <property type="match status" value="1"/>
</dbReference>
<dbReference type="Proteomes" id="UP000706124">
    <property type="component" value="Unassembled WGS sequence"/>
</dbReference>
<keyword evidence="4" id="KW-1185">Reference proteome</keyword>
<protein>
    <submittedName>
        <fullName evidence="3">Uncharacterized protein</fullName>
    </submittedName>
</protein>
<dbReference type="GO" id="GO:0005975">
    <property type="term" value="P:carbohydrate metabolic process"/>
    <property type="evidence" value="ECO:0007669"/>
    <property type="project" value="InterPro"/>
</dbReference>
<dbReference type="InterPro" id="IPR008928">
    <property type="entry name" value="6-hairpin_glycosidase_sf"/>
</dbReference>
<dbReference type="AlphaFoldDB" id="A0A9P7SEQ8"/>
<reference evidence="3 4" key="1">
    <citation type="journal article" date="2020" name="bioRxiv">
        <title>Whole genome comparisons of ergot fungi reveals the divergence and evolution of species within the genus Claviceps are the result of varying mechanisms driving genome evolution and host range expansion.</title>
        <authorList>
            <person name="Wyka S.A."/>
            <person name="Mondo S.J."/>
            <person name="Liu M."/>
            <person name="Dettman J."/>
            <person name="Nalam V."/>
            <person name="Broders K.D."/>
        </authorList>
    </citation>
    <scope>NUCLEOTIDE SEQUENCE [LARGE SCALE GENOMIC DNA]</scope>
    <source>
        <strain evidence="3 4">CCC 1485</strain>
    </source>
</reference>
<evidence type="ECO:0000313" key="4">
    <source>
        <dbReference type="Proteomes" id="UP000706124"/>
    </source>
</evidence>